<organism evidence="1 2">
    <name type="scientific">Sphingomonas guangdongensis</name>
    <dbReference type="NCBI Taxonomy" id="1141890"/>
    <lineage>
        <taxon>Bacteria</taxon>
        <taxon>Pseudomonadati</taxon>
        <taxon>Pseudomonadota</taxon>
        <taxon>Alphaproteobacteria</taxon>
        <taxon>Sphingomonadales</taxon>
        <taxon>Sphingomonadaceae</taxon>
        <taxon>Sphingomonas</taxon>
    </lineage>
</organism>
<proteinExistence type="predicted"/>
<keyword evidence="2" id="KW-1185">Reference proteome</keyword>
<dbReference type="InterPro" id="IPR027396">
    <property type="entry name" value="DsrEFH-like"/>
</dbReference>
<dbReference type="SUPFAM" id="SSF75169">
    <property type="entry name" value="DsrEFH-like"/>
    <property type="match status" value="1"/>
</dbReference>
<name>A0A285QBR5_9SPHN</name>
<dbReference type="Gene3D" id="3.40.1260.10">
    <property type="entry name" value="DsrEFH-like"/>
    <property type="match status" value="1"/>
</dbReference>
<protein>
    <recommendedName>
        <fullName evidence="3">Peroxiredoxin</fullName>
    </recommendedName>
</protein>
<dbReference type="RefSeq" id="WP_097062406.1">
    <property type="nucleotide sequence ID" value="NZ_OBMI01000001.1"/>
</dbReference>
<accession>A0A285QBR5</accession>
<evidence type="ECO:0008006" key="3">
    <source>
        <dbReference type="Google" id="ProtNLM"/>
    </source>
</evidence>
<reference evidence="1 2" key="1">
    <citation type="submission" date="2017-07" db="EMBL/GenBank/DDBJ databases">
        <authorList>
            <person name="Sun Z.S."/>
            <person name="Albrecht U."/>
            <person name="Echele G."/>
            <person name="Lee C.C."/>
        </authorList>
    </citation>
    <scope>NUCLEOTIDE SEQUENCE [LARGE SCALE GENOMIC DNA]</scope>
    <source>
        <strain evidence="1 2">CGMCC 1.12672</strain>
    </source>
</reference>
<evidence type="ECO:0000313" key="2">
    <source>
        <dbReference type="Proteomes" id="UP000219494"/>
    </source>
</evidence>
<dbReference type="Proteomes" id="UP000219494">
    <property type="component" value="Unassembled WGS sequence"/>
</dbReference>
<dbReference type="AlphaFoldDB" id="A0A285QBR5"/>
<gene>
    <name evidence="1" type="ORF">SAMN06297144_0494</name>
</gene>
<dbReference type="EMBL" id="OBMI01000001">
    <property type="protein sequence ID" value="SOB79333.1"/>
    <property type="molecule type" value="Genomic_DNA"/>
</dbReference>
<evidence type="ECO:0000313" key="1">
    <source>
        <dbReference type="EMBL" id="SOB79333.1"/>
    </source>
</evidence>
<sequence>MPGVRGLTIVVASTDAERFGSACTLASAHAALGGRTRLYLHDAAVRVLTAEHRLLATAQELGVAVIACQTGLAAQGVALPAGTEGGGMVSLLADLGDDRLIVV</sequence>